<dbReference type="Proteomes" id="UP000494040">
    <property type="component" value="Unassembled WGS sequence"/>
</dbReference>
<dbReference type="AlphaFoldDB" id="A0A8I6RG80"/>
<reference evidence="1" key="1">
    <citation type="submission" date="2022-01" db="UniProtKB">
        <authorList>
            <consortium name="EnsemblMetazoa"/>
        </authorList>
    </citation>
    <scope>IDENTIFICATION</scope>
</reference>
<protein>
    <submittedName>
        <fullName evidence="1">Uncharacterized protein</fullName>
    </submittedName>
</protein>
<keyword evidence="2" id="KW-1185">Reference proteome</keyword>
<organism evidence="1 2">
    <name type="scientific">Cimex lectularius</name>
    <name type="common">Bed bug</name>
    <name type="synonym">Acanthia lectularia</name>
    <dbReference type="NCBI Taxonomy" id="79782"/>
    <lineage>
        <taxon>Eukaryota</taxon>
        <taxon>Metazoa</taxon>
        <taxon>Ecdysozoa</taxon>
        <taxon>Arthropoda</taxon>
        <taxon>Hexapoda</taxon>
        <taxon>Insecta</taxon>
        <taxon>Pterygota</taxon>
        <taxon>Neoptera</taxon>
        <taxon>Paraneoptera</taxon>
        <taxon>Hemiptera</taxon>
        <taxon>Heteroptera</taxon>
        <taxon>Panheteroptera</taxon>
        <taxon>Cimicomorpha</taxon>
        <taxon>Cimicidae</taxon>
        <taxon>Cimex</taxon>
    </lineage>
</organism>
<dbReference type="EnsemblMetazoa" id="XM_014387790.2">
    <property type="protein sequence ID" value="XP_014243276.1"/>
    <property type="gene ID" value="LOC106663167"/>
</dbReference>
<proteinExistence type="predicted"/>
<evidence type="ECO:0000313" key="1">
    <source>
        <dbReference type="EnsemblMetazoa" id="XP_014243276.1"/>
    </source>
</evidence>
<dbReference type="GeneID" id="106663167"/>
<accession>A0A8I6RG80</accession>
<dbReference type="RefSeq" id="XP_014243276.1">
    <property type="nucleotide sequence ID" value="XM_014387790.2"/>
</dbReference>
<name>A0A8I6RG80_CIMLE</name>
<sequence>MASVSNFEASVKEFCNLGKKYVRGWKHQVDVVIPRMQTAKATCRNYRVVRRFSEKAFTIKFPTTINSLENKIVRLIEQDLVAIHRSLEVFNELNKGLQRCCEIIERCSLENCPSKMLKGFFPFLLMYTEDVMRTSNAHCLQLQCALSKINYLNEESFYELEGTMAKADKLVTTMEDILRVAEGFIDQS</sequence>
<evidence type="ECO:0000313" key="2">
    <source>
        <dbReference type="Proteomes" id="UP000494040"/>
    </source>
</evidence>
<dbReference type="KEGG" id="clec:106663167"/>